<gene>
    <name evidence="1" type="ORF">E2C01_079717</name>
</gene>
<sequence>METSAPWPPIKTLPSPAPCYLASTPPPLAHRSPSLPFPNRIKATPPIPFTTTCHLLPIPP</sequence>
<dbReference type="EMBL" id="VSRR010066936">
    <property type="protein sequence ID" value="MPC84962.1"/>
    <property type="molecule type" value="Genomic_DNA"/>
</dbReference>
<keyword evidence="2" id="KW-1185">Reference proteome</keyword>
<organism evidence="1 2">
    <name type="scientific">Portunus trituberculatus</name>
    <name type="common">Swimming crab</name>
    <name type="synonym">Neptunus trituberculatus</name>
    <dbReference type="NCBI Taxonomy" id="210409"/>
    <lineage>
        <taxon>Eukaryota</taxon>
        <taxon>Metazoa</taxon>
        <taxon>Ecdysozoa</taxon>
        <taxon>Arthropoda</taxon>
        <taxon>Crustacea</taxon>
        <taxon>Multicrustacea</taxon>
        <taxon>Malacostraca</taxon>
        <taxon>Eumalacostraca</taxon>
        <taxon>Eucarida</taxon>
        <taxon>Decapoda</taxon>
        <taxon>Pleocyemata</taxon>
        <taxon>Brachyura</taxon>
        <taxon>Eubrachyura</taxon>
        <taxon>Portunoidea</taxon>
        <taxon>Portunidae</taxon>
        <taxon>Portuninae</taxon>
        <taxon>Portunus</taxon>
    </lineage>
</organism>
<comment type="caution">
    <text evidence="1">The sequence shown here is derived from an EMBL/GenBank/DDBJ whole genome shotgun (WGS) entry which is preliminary data.</text>
</comment>
<evidence type="ECO:0000313" key="1">
    <source>
        <dbReference type="EMBL" id="MPC84962.1"/>
    </source>
</evidence>
<dbReference type="Proteomes" id="UP000324222">
    <property type="component" value="Unassembled WGS sequence"/>
</dbReference>
<proteinExistence type="predicted"/>
<evidence type="ECO:0000313" key="2">
    <source>
        <dbReference type="Proteomes" id="UP000324222"/>
    </source>
</evidence>
<name>A0A5B7IM77_PORTR</name>
<protein>
    <submittedName>
        <fullName evidence="1">Uncharacterized protein</fullName>
    </submittedName>
</protein>
<accession>A0A5B7IM77</accession>
<reference evidence="1 2" key="1">
    <citation type="submission" date="2019-05" db="EMBL/GenBank/DDBJ databases">
        <title>Another draft genome of Portunus trituberculatus and its Hox gene families provides insights of decapod evolution.</title>
        <authorList>
            <person name="Jeong J.-H."/>
            <person name="Song I."/>
            <person name="Kim S."/>
            <person name="Choi T."/>
            <person name="Kim D."/>
            <person name="Ryu S."/>
            <person name="Kim W."/>
        </authorList>
    </citation>
    <scope>NUCLEOTIDE SEQUENCE [LARGE SCALE GENOMIC DNA]</scope>
    <source>
        <tissue evidence="1">Muscle</tissue>
    </source>
</reference>
<dbReference type="AlphaFoldDB" id="A0A5B7IM77"/>